<gene>
    <name evidence="2" type="ORF">JMJ56_31400</name>
</gene>
<organism evidence="2 3">
    <name type="scientific">Belnapia arida</name>
    <dbReference type="NCBI Taxonomy" id="2804533"/>
    <lineage>
        <taxon>Bacteria</taxon>
        <taxon>Pseudomonadati</taxon>
        <taxon>Pseudomonadota</taxon>
        <taxon>Alphaproteobacteria</taxon>
        <taxon>Acetobacterales</taxon>
        <taxon>Roseomonadaceae</taxon>
        <taxon>Belnapia</taxon>
    </lineage>
</organism>
<sequence>MKQLAASYVTELVRKRHGNRLAELGARMSQWFLNSYWNERHYDLKTNGELLALNILAETYGRGQEVVAFDVGANLGLYAEAILQVMPKAKIHCFELVPSIQEQLKDRWRGHPAVTVNGFGLSDREVELDVTFYPDSQTEGRIHAMRRAMRTEMVTGRVCRGDDYLARHGIDRLDFLKIDTEGHELFVLKGFERTLAEGRVTAIQFEYGTTWLPARTLLSDAYNLLSPLGYKIGRLFPDGVRFKAYDFPQDEHFRMGNYIAVASEREDLIQRLAPPRNLHRLSSER</sequence>
<keyword evidence="2" id="KW-0489">Methyltransferase</keyword>
<evidence type="ECO:0000259" key="1">
    <source>
        <dbReference type="Pfam" id="PF05050"/>
    </source>
</evidence>
<dbReference type="GO" id="GO:0032259">
    <property type="term" value="P:methylation"/>
    <property type="evidence" value="ECO:0007669"/>
    <property type="project" value="UniProtKB-KW"/>
</dbReference>
<protein>
    <submittedName>
        <fullName evidence="2">FkbM family methyltransferase</fullName>
    </submittedName>
</protein>
<dbReference type="InterPro" id="IPR006342">
    <property type="entry name" value="FkbM_mtfrase"/>
</dbReference>
<dbReference type="RefSeq" id="WP_202835779.1">
    <property type="nucleotide sequence ID" value="NZ_JAETWB010000072.1"/>
</dbReference>
<dbReference type="SUPFAM" id="SSF53335">
    <property type="entry name" value="S-adenosyl-L-methionine-dependent methyltransferases"/>
    <property type="match status" value="1"/>
</dbReference>
<dbReference type="Pfam" id="PF05050">
    <property type="entry name" value="Methyltransf_21"/>
    <property type="match status" value="1"/>
</dbReference>
<name>A0ABS1UCQ4_9PROT</name>
<reference evidence="2 3" key="1">
    <citation type="submission" date="2021-01" db="EMBL/GenBank/DDBJ databases">
        <title>Belnapia mucosa sp. nov. and Belnapia arida sp. nov., isolated from the Tabernas Desert (Almeria, Spain).</title>
        <authorList>
            <person name="Molina-Menor E."/>
            <person name="Vidal-Verdu A."/>
            <person name="Calonge A."/>
            <person name="Satari L."/>
            <person name="Pereto J."/>
            <person name="Porcar M."/>
        </authorList>
    </citation>
    <scope>NUCLEOTIDE SEQUENCE [LARGE SCALE GENOMIC DNA]</scope>
    <source>
        <strain evidence="2 3">T18</strain>
    </source>
</reference>
<dbReference type="PANTHER" id="PTHR36973:SF4">
    <property type="entry name" value="NODULATION PROTEIN"/>
    <property type="match status" value="1"/>
</dbReference>
<keyword evidence="2" id="KW-0808">Transferase</keyword>
<keyword evidence="3" id="KW-1185">Reference proteome</keyword>
<proteinExistence type="predicted"/>
<comment type="caution">
    <text evidence="2">The sequence shown here is derived from an EMBL/GenBank/DDBJ whole genome shotgun (WGS) entry which is preliminary data.</text>
</comment>
<evidence type="ECO:0000313" key="3">
    <source>
        <dbReference type="Proteomes" id="UP000660885"/>
    </source>
</evidence>
<feature type="domain" description="Methyltransferase FkbM" evidence="1">
    <location>
        <begin position="70"/>
        <end position="231"/>
    </location>
</feature>
<evidence type="ECO:0000313" key="2">
    <source>
        <dbReference type="EMBL" id="MBL6082474.1"/>
    </source>
</evidence>
<dbReference type="Proteomes" id="UP000660885">
    <property type="component" value="Unassembled WGS sequence"/>
</dbReference>
<dbReference type="GO" id="GO:0008168">
    <property type="term" value="F:methyltransferase activity"/>
    <property type="evidence" value="ECO:0007669"/>
    <property type="project" value="UniProtKB-KW"/>
</dbReference>
<dbReference type="Gene3D" id="3.40.50.150">
    <property type="entry name" value="Vaccinia Virus protein VP39"/>
    <property type="match status" value="1"/>
</dbReference>
<dbReference type="InterPro" id="IPR029063">
    <property type="entry name" value="SAM-dependent_MTases_sf"/>
</dbReference>
<dbReference type="EMBL" id="JAETWB010000072">
    <property type="protein sequence ID" value="MBL6082474.1"/>
    <property type="molecule type" value="Genomic_DNA"/>
</dbReference>
<dbReference type="NCBIfam" id="TIGR01444">
    <property type="entry name" value="fkbM_fam"/>
    <property type="match status" value="1"/>
</dbReference>
<accession>A0ABS1UCQ4</accession>
<dbReference type="PANTHER" id="PTHR36973">
    <property type="entry name" value="SLL1456 PROTEIN-RELATED"/>
    <property type="match status" value="1"/>
</dbReference>
<dbReference type="InterPro" id="IPR053188">
    <property type="entry name" value="FkbM_Methyltransferase"/>
</dbReference>